<dbReference type="PROSITE" id="PS51354">
    <property type="entry name" value="GLUTAREDOXIN_2"/>
    <property type="match status" value="1"/>
</dbReference>
<evidence type="ECO:0000313" key="2">
    <source>
        <dbReference type="EMBL" id="MEE6148013.1"/>
    </source>
</evidence>
<reference evidence="2 3" key="1">
    <citation type="submission" date="2024-01" db="EMBL/GenBank/DDBJ databases">
        <title>Description of Olsenella sp. nov., isolated from pig feces.</title>
        <authorList>
            <person name="Chang Y.-H."/>
        </authorList>
    </citation>
    <scope>NUCLEOTIDE SEQUENCE [LARGE SCALE GENOMIC DNA]</scope>
    <source>
        <strain evidence="2 3">YH-ols2223</strain>
    </source>
</reference>
<feature type="domain" description="GST N-terminal" evidence="1">
    <location>
        <begin position="5"/>
        <end position="83"/>
    </location>
</feature>
<comment type="caution">
    <text evidence="2">The sequence shown here is derived from an EMBL/GenBank/DDBJ whole genome shotgun (WGS) entry which is preliminary data.</text>
</comment>
<protein>
    <submittedName>
        <fullName evidence="2">Glutathione S-transferase N-terminal domain-containing protein</fullName>
    </submittedName>
</protein>
<dbReference type="InterPro" id="IPR011767">
    <property type="entry name" value="GLR_AS"/>
</dbReference>
<accession>A0ABU7RBN8</accession>
<name>A0ABU7RBN8_9ACTN</name>
<sequence length="83" mass="9492">MVKYDDLKLYVRPGCPFCARVDRFLEKNDILIEHLDVTEGANGDDLERIGGRRTCPCLLIDGKPMYESMDIVRYLAGRLNGEQ</sequence>
<dbReference type="InterPro" id="IPR036249">
    <property type="entry name" value="Thioredoxin-like_sf"/>
</dbReference>
<dbReference type="InterPro" id="IPR004045">
    <property type="entry name" value="Glutathione_S-Trfase_N"/>
</dbReference>
<keyword evidence="3" id="KW-1185">Reference proteome</keyword>
<proteinExistence type="predicted"/>
<gene>
    <name evidence="2" type="ORF">VXJ25_08475</name>
</gene>
<dbReference type="Proteomes" id="UP001332931">
    <property type="component" value="Unassembled WGS sequence"/>
</dbReference>
<dbReference type="Gene3D" id="3.40.30.10">
    <property type="entry name" value="Glutaredoxin"/>
    <property type="match status" value="1"/>
</dbReference>
<dbReference type="EMBL" id="JAZGJQ010000011">
    <property type="protein sequence ID" value="MEE6148013.1"/>
    <property type="molecule type" value="Genomic_DNA"/>
</dbReference>
<dbReference type="PROSITE" id="PS00195">
    <property type="entry name" value="GLUTAREDOXIN_1"/>
    <property type="match status" value="1"/>
</dbReference>
<organism evidence="2 3">
    <name type="scientific">Olsenella absiana</name>
    <dbReference type="NCBI Taxonomy" id="3115222"/>
    <lineage>
        <taxon>Bacteria</taxon>
        <taxon>Bacillati</taxon>
        <taxon>Actinomycetota</taxon>
        <taxon>Coriobacteriia</taxon>
        <taxon>Coriobacteriales</taxon>
        <taxon>Atopobiaceae</taxon>
        <taxon>Olsenella</taxon>
    </lineage>
</organism>
<dbReference type="Pfam" id="PF13417">
    <property type="entry name" value="GST_N_3"/>
    <property type="match status" value="1"/>
</dbReference>
<evidence type="ECO:0000259" key="1">
    <source>
        <dbReference type="PROSITE" id="PS50404"/>
    </source>
</evidence>
<evidence type="ECO:0000313" key="3">
    <source>
        <dbReference type="Proteomes" id="UP001332931"/>
    </source>
</evidence>
<dbReference type="PROSITE" id="PS50404">
    <property type="entry name" value="GST_NTER"/>
    <property type="match status" value="1"/>
</dbReference>
<dbReference type="RefSeq" id="WP_330958778.1">
    <property type="nucleotide sequence ID" value="NZ_JAZGJQ010000011.1"/>
</dbReference>
<dbReference type="SUPFAM" id="SSF52833">
    <property type="entry name" value="Thioredoxin-like"/>
    <property type="match status" value="1"/>
</dbReference>